<keyword evidence="3" id="KW-1185">Reference proteome</keyword>
<evidence type="ECO:0000256" key="1">
    <source>
        <dbReference type="SAM" id="MobiDB-lite"/>
    </source>
</evidence>
<protein>
    <submittedName>
        <fullName evidence="2">Uncharacterized protein</fullName>
    </submittedName>
</protein>
<reference evidence="2" key="1">
    <citation type="submission" date="2020-05" db="EMBL/GenBank/DDBJ databases">
        <title>Genomic Encyclopedia of Type Strains, Phase IV (KMG-V): Genome sequencing to study the core and pangenomes of soil and plant-associated prokaryotes.</title>
        <authorList>
            <person name="Whitman W."/>
        </authorList>
    </citation>
    <scope>NUCLEOTIDE SEQUENCE</scope>
    <source>
        <strain evidence="2">16F</strain>
    </source>
</reference>
<feature type="region of interest" description="Disordered" evidence="1">
    <location>
        <begin position="1"/>
        <end position="41"/>
    </location>
</feature>
<name>A0A8J8KAF5_9FLAO</name>
<organism evidence="2 3">
    <name type="scientific">Frigoriflavimonas asaccharolytica</name>
    <dbReference type="NCBI Taxonomy" id="2735899"/>
    <lineage>
        <taxon>Bacteria</taxon>
        <taxon>Pseudomonadati</taxon>
        <taxon>Bacteroidota</taxon>
        <taxon>Flavobacteriia</taxon>
        <taxon>Flavobacteriales</taxon>
        <taxon>Weeksellaceae</taxon>
        <taxon>Frigoriflavimonas</taxon>
    </lineage>
</organism>
<dbReference type="Proteomes" id="UP000610746">
    <property type="component" value="Unassembled WGS sequence"/>
</dbReference>
<proteinExistence type="predicted"/>
<sequence length="41" mass="4630">MSKKILIPQAKPTNSPDKPKPINEEKGRTSQKPSFLIKPKK</sequence>
<accession>A0A8J8KAF5</accession>
<gene>
    <name evidence="2" type="ORF">HNQ03_003197</name>
</gene>
<evidence type="ECO:0000313" key="2">
    <source>
        <dbReference type="EMBL" id="NRS94097.1"/>
    </source>
</evidence>
<feature type="compositionally biased region" description="Basic and acidic residues" evidence="1">
    <location>
        <begin position="17"/>
        <end position="28"/>
    </location>
</feature>
<dbReference type="AlphaFoldDB" id="A0A8J8KAF5"/>
<dbReference type="RefSeq" id="WP_262888578.1">
    <property type="nucleotide sequence ID" value="NZ_JABSNO010000044.1"/>
</dbReference>
<evidence type="ECO:0000313" key="3">
    <source>
        <dbReference type="Proteomes" id="UP000610746"/>
    </source>
</evidence>
<dbReference type="EMBL" id="JABSNO010000044">
    <property type="protein sequence ID" value="NRS94097.1"/>
    <property type="molecule type" value="Genomic_DNA"/>
</dbReference>
<comment type="caution">
    <text evidence="2">The sequence shown here is derived from an EMBL/GenBank/DDBJ whole genome shotgun (WGS) entry which is preliminary data.</text>
</comment>